<dbReference type="CDD" id="cd06173">
    <property type="entry name" value="MFS_MefA_like"/>
    <property type="match status" value="1"/>
</dbReference>
<dbReference type="Pfam" id="PF07690">
    <property type="entry name" value="MFS_1"/>
    <property type="match status" value="1"/>
</dbReference>
<keyword evidence="4 6" id="KW-1133">Transmembrane helix</keyword>
<feature type="transmembrane region" description="Helical" evidence="6">
    <location>
        <begin position="236"/>
        <end position="261"/>
    </location>
</feature>
<keyword evidence="8" id="KW-1185">Reference proteome</keyword>
<organism evidence="7 8">
    <name type="scientific">Deinococcus cellulosilyticus (strain DSM 18568 / NBRC 106333 / KACC 11606 / 5516J-15)</name>
    <dbReference type="NCBI Taxonomy" id="1223518"/>
    <lineage>
        <taxon>Bacteria</taxon>
        <taxon>Thermotogati</taxon>
        <taxon>Deinococcota</taxon>
        <taxon>Deinococci</taxon>
        <taxon>Deinococcales</taxon>
        <taxon>Deinococcaceae</taxon>
        <taxon>Deinococcus</taxon>
    </lineage>
</organism>
<dbReference type="RefSeq" id="WP_146882417.1">
    <property type="nucleotide sequence ID" value="NZ_BJXB01000002.1"/>
</dbReference>
<sequence length="425" mass="45837">MNENRIPPQIYVLWVFQSLSLFGSSVMFFAMNVWLTQVLYPHPEQGDALARAITLAALVFILPHIVLGPWAGVLADRFNRGRIMLVCDLLSGLLATVVAAGMFTGVLNLPQYLLLGGLMGCVGAVHGMAYFTVPPLLAGASVLARISGLFRSTWSMANLLAPMFAAALISVQEAHQAEAAQTLSWAILLDAITFLLAGLVMLFVKVPDASAHNTLQKEPLLQSLKPAWTYILSQKFLLQLFTLVSLVGLLYAPVVVTYPLVARHQVQGFDYSFSYATLNVLLALGGMLGGFLTFLGKEQTHWFRSIVLPMIGVGVGFLITGSSTQLWGVGAGVLLSALMVPIYGSHYYALWQKAVPQDMQGRVFGLLRVTGQAIHPAGIALAGVLTQTFSIQGLMLGSGGLILMLIVLGLPALWKSNQTLRKQLS</sequence>
<evidence type="ECO:0000313" key="8">
    <source>
        <dbReference type="Proteomes" id="UP000321306"/>
    </source>
</evidence>
<name>A0A511MY94_DEIC1</name>
<evidence type="ECO:0000256" key="4">
    <source>
        <dbReference type="ARBA" id="ARBA00022989"/>
    </source>
</evidence>
<keyword evidence="2" id="KW-1003">Cell membrane</keyword>
<evidence type="ECO:0000256" key="2">
    <source>
        <dbReference type="ARBA" id="ARBA00022475"/>
    </source>
</evidence>
<keyword evidence="3 6" id="KW-0812">Transmembrane</keyword>
<dbReference type="GO" id="GO:0022857">
    <property type="term" value="F:transmembrane transporter activity"/>
    <property type="evidence" value="ECO:0007669"/>
    <property type="project" value="InterPro"/>
</dbReference>
<feature type="transmembrane region" description="Helical" evidence="6">
    <location>
        <begin position="183"/>
        <end position="204"/>
    </location>
</feature>
<proteinExistence type="predicted"/>
<feature type="transmembrane region" description="Helical" evidence="6">
    <location>
        <begin position="302"/>
        <end position="320"/>
    </location>
</feature>
<feature type="transmembrane region" description="Helical" evidence="6">
    <location>
        <begin position="154"/>
        <end position="171"/>
    </location>
</feature>
<feature type="transmembrane region" description="Helical" evidence="6">
    <location>
        <begin position="391"/>
        <end position="414"/>
    </location>
</feature>
<dbReference type="GO" id="GO:0005886">
    <property type="term" value="C:plasma membrane"/>
    <property type="evidence" value="ECO:0007669"/>
    <property type="project" value="UniProtKB-SubCell"/>
</dbReference>
<dbReference type="InterPro" id="IPR036259">
    <property type="entry name" value="MFS_trans_sf"/>
</dbReference>
<feature type="transmembrane region" description="Helical" evidence="6">
    <location>
        <begin position="326"/>
        <end position="351"/>
    </location>
</feature>
<comment type="subcellular location">
    <subcellularLocation>
        <location evidence="1">Cell membrane</location>
        <topology evidence="1">Multi-pass membrane protein</topology>
    </subcellularLocation>
</comment>
<dbReference type="SUPFAM" id="SSF103473">
    <property type="entry name" value="MFS general substrate transporter"/>
    <property type="match status" value="1"/>
</dbReference>
<dbReference type="Gene3D" id="1.20.1250.20">
    <property type="entry name" value="MFS general substrate transporter like domains"/>
    <property type="match status" value="1"/>
</dbReference>
<dbReference type="AlphaFoldDB" id="A0A511MY94"/>
<feature type="transmembrane region" description="Helical" evidence="6">
    <location>
        <begin position="363"/>
        <end position="385"/>
    </location>
</feature>
<accession>A0A511MY94</accession>
<evidence type="ECO:0000256" key="1">
    <source>
        <dbReference type="ARBA" id="ARBA00004651"/>
    </source>
</evidence>
<feature type="transmembrane region" description="Helical" evidence="6">
    <location>
        <begin position="83"/>
        <end position="106"/>
    </location>
</feature>
<reference evidence="7 8" key="1">
    <citation type="submission" date="2019-07" db="EMBL/GenBank/DDBJ databases">
        <title>Whole genome shotgun sequence of Deinococcus cellulosilyticus NBRC 106333.</title>
        <authorList>
            <person name="Hosoyama A."/>
            <person name="Uohara A."/>
            <person name="Ohji S."/>
            <person name="Ichikawa N."/>
        </authorList>
    </citation>
    <scope>NUCLEOTIDE SEQUENCE [LARGE SCALE GENOMIC DNA]</scope>
    <source>
        <strain evidence="7 8">NBRC 106333</strain>
    </source>
</reference>
<evidence type="ECO:0000256" key="3">
    <source>
        <dbReference type="ARBA" id="ARBA00022692"/>
    </source>
</evidence>
<evidence type="ECO:0000256" key="6">
    <source>
        <dbReference type="SAM" id="Phobius"/>
    </source>
</evidence>
<protein>
    <submittedName>
        <fullName evidence="7">MFS transporter</fullName>
    </submittedName>
</protein>
<dbReference type="PANTHER" id="PTHR23513:SF6">
    <property type="entry name" value="MAJOR FACILITATOR SUPERFAMILY ASSOCIATED DOMAIN-CONTAINING PROTEIN"/>
    <property type="match status" value="1"/>
</dbReference>
<feature type="transmembrane region" description="Helical" evidence="6">
    <location>
        <begin position="112"/>
        <end position="133"/>
    </location>
</feature>
<dbReference type="EMBL" id="BJXB01000002">
    <property type="protein sequence ID" value="GEM45106.1"/>
    <property type="molecule type" value="Genomic_DNA"/>
</dbReference>
<feature type="transmembrane region" description="Helical" evidence="6">
    <location>
        <begin position="273"/>
        <end position="295"/>
    </location>
</feature>
<feature type="transmembrane region" description="Helical" evidence="6">
    <location>
        <begin position="12"/>
        <end position="36"/>
    </location>
</feature>
<comment type="caution">
    <text evidence="7">The sequence shown here is derived from an EMBL/GenBank/DDBJ whole genome shotgun (WGS) entry which is preliminary data.</text>
</comment>
<keyword evidence="5 6" id="KW-0472">Membrane</keyword>
<dbReference type="PANTHER" id="PTHR23513">
    <property type="entry name" value="INTEGRAL MEMBRANE EFFLUX PROTEIN-RELATED"/>
    <property type="match status" value="1"/>
</dbReference>
<evidence type="ECO:0000313" key="7">
    <source>
        <dbReference type="EMBL" id="GEM45106.1"/>
    </source>
</evidence>
<feature type="transmembrane region" description="Helical" evidence="6">
    <location>
        <begin position="48"/>
        <end position="71"/>
    </location>
</feature>
<gene>
    <name evidence="7" type="ORF">DC3_07410</name>
</gene>
<evidence type="ECO:0000256" key="5">
    <source>
        <dbReference type="ARBA" id="ARBA00023136"/>
    </source>
</evidence>
<dbReference type="InterPro" id="IPR011701">
    <property type="entry name" value="MFS"/>
</dbReference>
<dbReference type="OrthoDB" id="9775268at2"/>
<dbReference type="Proteomes" id="UP000321306">
    <property type="component" value="Unassembled WGS sequence"/>
</dbReference>